<reference evidence="1" key="1">
    <citation type="journal article" date="2014" name="Int. J. Syst. Evol. Microbiol.">
        <title>Complete genome sequence of Corynebacterium casei LMG S-19264T (=DSM 44701T), isolated from a smear-ripened cheese.</title>
        <authorList>
            <consortium name="US DOE Joint Genome Institute (JGI-PGF)"/>
            <person name="Walter F."/>
            <person name="Albersmeier A."/>
            <person name="Kalinowski J."/>
            <person name="Ruckert C."/>
        </authorList>
    </citation>
    <scope>NUCLEOTIDE SEQUENCE</scope>
    <source>
        <strain evidence="1">KCTC 22169</strain>
    </source>
</reference>
<sequence>MMLDYACRLIQPTTEAVVIDGESGILPWWAVPTLRVRCHHVGWALPTIEPYCAPEHSIGTPMSRPHNAKTPDTYRYRGLVLKA</sequence>
<accession>A0A918K0M9</accession>
<evidence type="ECO:0000313" key="2">
    <source>
        <dbReference type="Proteomes" id="UP000626148"/>
    </source>
</evidence>
<dbReference type="Proteomes" id="UP000626148">
    <property type="component" value="Unassembled WGS sequence"/>
</dbReference>
<reference evidence="1" key="2">
    <citation type="submission" date="2020-09" db="EMBL/GenBank/DDBJ databases">
        <authorList>
            <person name="Sun Q."/>
            <person name="Kim S."/>
        </authorList>
    </citation>
    <scope>NUCLEOTIDE SEQUENCE</scope>
    <source>
        <strain evidence="1">KCTC 22169</strain>
    </source>
</reference>
<keyword evidence="2" id="KW-1185">Reference proteome</keyword>
<proteinExistence type="predicted"/>
<organism evidence="1 2">
    <name type="scientific">Saccharospirillum salsuginis</name>
    <dbReference type="NCBI Taxonomy" id="418750"/>
    <lineage>
        <taxon>Bacteria</taxon>
        <taxon>Pseudomonadati</taxon>
        <taxon>Pseudomonadota</taxon>
        <taxon>Gammaproteobacteria</taxon>
        <taxon>Oceanospirillales</taxon>
        <taxon>Saccharospirillaceae</taxon>
        <taxon>Saccharospirillum</taxon>
    </lineage>
</organism>
<comment type="caution">
    <text evidence="1">The sequence shown here is derived from an EMBL/GenBank/DDBJ whole genome shotgun (WGS) entry which is preliminary data.</text>
</comment>
<name>A0A918K0M9_9GAMM</name>
<dbReference type="EMBL" id="BMXR01000001">
    <property type="protein sequence ID" value="GGX42163.1"/>
    <property type="molecule type" value="Genomic_DNA"/>
</dbReference>
<dbReference type="AlphaFoldDB" id="A0A918K0M9"/>
<evidence type="ECO:0000313" key="1">
    <source>
        <dbReference type="EMBL" id="GGX42163.1"/>
    </source>
</evidence>
<gene>
    <name evidence="1" type="ORF">GCM10007392_06390</name>
</gene>
<protein>
    <submittedName>
        <fullName evidence="1">Uncharacterized protein</fullName>
    </submittedName>
</protein>